<dbReference type="InterPro" id="IPR049046">
    <property type="entry name" value="Beta-AFase-like_GH127_middle"/>
</dbReference>
<name>A0ABS1LN03_9MICO</name>
<sequence length="945" mass="103411">MTVEPLTEETAMHLLEAGLENVTIEDAYLENANQKTVDYLLELDSAKFLYSFYETAGLEPTTAAPYGGWERASGLRFQGHFFGHYITSLSQSYATVEDPTTRARLLEELTEAVHGLKASRDAYAAAHPESVGYVAPFGTNVLPSGGDGLLVPFYDLHKVLAGLIDAYQYAPDDISAEALTVASGFGTWVSNYGASLGDPSTLLDTEYGGMNEALYELYEITEDPDHRRAAEYFDEVTLFQQLAAGQDVLNGKHANTTIPKLVGALERYTVFTTNPNLYETLTDAEKQDLAMYRTAAENFWQIVVDDHTYANGGNSQSEHFHAPNTLYEYANSGNTTGYGENSTSEGCNEYNMIKLSQALFTVTGDVKYADYAEATFINTVLASQNPETGMVTYFQPQTAGYAKAFGEKFDQFWCDHGTGIENFTKLGDAIYFRDERSVFVNQFRSSTLRSAPHNLQLSQVADVPRKETVRLSVASLDGGALADGTTIRLRVPSWAADTPTLTVNGEALDVAALATGGYVSFEVAAGDEILYTLPAEVRVSGTTENPSWVAFRYRPVLLATELSRENVEATYTAGVLVEMSVADTSLTGNVVVDDAAAWKAGITENLVRIADGENANGRTTMRFAMNGVDDTSAALTWEPYYSLYGARYATYVTLVEPDSQEAQDLIRREKEQLRVEETTIDSLTSFDDNNSEADKNYEYNRSSVGVYRGEPYRDAQIATDAYFQYDMIVDPTVERNYLGVRYQGGDVGRTFDVYLGDVLLKHEAVTDANGSTDWYVQYDEIPREILDGLDVADSYKRDQNGGYVLDENGQKAPVVTVRFQGDGSSYVGGVYGVCTTVSDRYDAEAALSELSFDAGSVSPALDPAVHEYTVTVPAEVTTATMHVAPASPSGLVYVDGVLVDDTQPRVIPLTEGDEPTDVTVEAFAQDHATSIVHTLHVVRGRPRSS</sequence>
<feature type="domain" description="Non-reducing end beta-L-arabinofuranosidase-like GH127 middle" evidence="4">
    <location>
        <begin position="438"/>
        <end position="534"/>
    </location>
</feature>
<keyword evidence="6" id="KW-1185">Reference proteome</keyword>
<dbReference type="InterPro" id="IPR046544">
    <property type="entry name" value="GH146_SB_dom"/>
</dbReference>
<dbReference type="RefSeq" id="WP_201848852.1">
    <property type="nucleotide sequence ID" value="NZ_JABBYC010000031.1"/>
</dbReference>
<proteinExistence type="predicted"/>
<dbReference type="Pfam" id="PF20620">
    <property type="entry name" value="DUF6805"/>
    <property type="match status" value="1"/>
</dbReference>
<dbReference type="SUPFAM" id="SSF48208">
    <property type="entry name" value="Six-hairpin glycosidases"/>
    <property type="match status" value="1"/>
</dbReference>
<dbReference type="EMBL" id="JABBYC010000031">
    <property type="protein sequence ID" value="MBL0887596.1"/>
    <property type="molecule type" value="Genomic_DNA"/>
</dbReference>
<evidence type="ECO:0000259" key="1">
    <source>
        <dbReference type="Pfam" id="PF07944"/>
    </source>
</evidence>
<comment type="caution">
    <text evidence="5">The sequence shown here is derived from an EMBL/GenBank/DDBJ whole genome shotgun (WGS) entry which is preliminary data.</text>
</comment>
<dbReference type="PANTHER" id="PTHR31151">
    <property type="entry name" value="PROLINE-TRNA LIGASE (DUF1680)"/>
    <property type="match status" value="1"/>
</dbReference>
<feature type="domain" description="Glycoside hydrolase GH146 substrate-binding" evidence="3">
    <location>
        <begin position="675"/>
        <end position="785"/>
    </location>
</feature>
<dbReference type="PANTHER" id="PTHR31151:SF0">
    <property type="entry name" value="PROLINE-TRNA LIGASE (DUF1680)"/>
    <property type="match status" value="1"/>
</dbReference>
<dbReference type="Proteomes" id="UP000675409">
    <property type="component" value="Unassembled WGS sequence"/>
</dbReference>
<evidence type="ECO:0000313" key="5">
    <source>
        <dbReference type="EMBL" id="MBL0887596.1"/>
    </source>
</evidence>
<evidence type="ECO:0000259" key="4">
    <source>
        <dbReference type="Pfam" id="PF20736"/>
    </source>
</evidence>
<evidence type="ECO:0000313" key="6">
    <source>
        <dbReference type="Proteomes" id="UP000675409"/>
    </source>
</evidence>
<accession>A0ABS1LN03</accession>
<evidence type="ECO:0000259" key="2">
    <source>
        <dbReference type="Pfam" id="PF12733"/>
    </source>
</evidence>
<dbReference type="Pfam" id="PF12733">
    <property type="entry name" value="Cadherin-like"/>
    <property type="match status" value="1"/>
</dbReference>
<feature type="domain" description="Non-reducing end beta-L-arabinofuranosidase-like GH127 catalytic" evidence="1">
    <location>
        <begin position="21"/>
        <end position="428"/>
    </location>
</feature>
<dbReference type="InterPro" id="IPR008928">
    <property type="entry name" value="6-hairpin_glycosidase_sf"/>
</dbReference>
<dbReference type="Pfam" id="PF20736">
    <property type="entry name" value="Glyco_hydro127M"/>
    <property type="match status" value="1"/>
</dbReference>
<reference evidence="5 6" key="1">
    <citation type="journal article" date="2021" name="Arch. Microbiol.">
        <title>Myceligenerans indicum sp. nov., an actinobacterium isolated from mangrove sediment of Sundarbans, India.</title>
        <authorList>
            <person name="Asha K."/>
            <person name="Bhadury P."/>
        </authorList>
    </citation>
    <scope>NUCLEOTIDE SEQUENCE [LARGE SCALE GENOMIC DNA]</scope>
    <source>
        <strain evidence="5 6">I2</strain>
    </source>
</reference>
<protein>
    <submittedName>
        <fullName evidence="5">Acetyl-CoA carboxylase biotin carboxyl carrier protein subunit</fullName>
    </submittedName>
</protein>
<gene>
    <name evidence="5" type="ORF">HGK34_15125</name>
</gene>
<dbReference type="InterPro" id="IPR025883">
    <property type="entry name" value="Cadherin-like_domain"/>
</dbReference>
<feature type="domain" description="Cadherin-like beta-sandwich-like" evidence="2">
    <location>
        <begin position="857"/>
        <end position="939"/>
    </location>
</feature>
<dbReference type="InterPro" id="IPR012878">
    <property type="entry name" value="Beta-AFase-like_GH127_cat"/>
</dbReference>
<organism evidence="5 6">
    <name type="scientific">Myceligenerans indicum</name>
    <dbReference type="NCBI Taxonomy" id="2593663"/>
    <lineage>
        <taxon>Bacteria</taxon>
        <taxon>Bacillati</taxon>
        <taxon>Actinomycetota</taxon>
        <taxon>Actinomycetes</taxon>
        <taxon>Micrococcales</taxon>
        <taxon>Promicromonosporaceae</taxon>
        <taxon>Myceligenerans</taxon>
    </lineage>
</organism>
<evidence type="ECO:0000259" key="3">
    <source>
        <dbReference type="Pfam" id="PF20620"/>
    </source>
</evidence>
<dbReference type="Pfam" id="PF07944">
    <property type="entry name" value="Beta-AFase-like_GH127_cat"/>
    <property type="match status" value="1"/>
</dbReference>